<dbReference type="Proteomes" id="UP001321473">
    <property type="component" value="Unassembled WGS sequence"/>
</dbReference>
<sequence length="89" mass="9786">MATSSVYAGCIDDLDVPAILEAALVGFHVLNFPVSVADGQIAEGGDWDAVRQRLRVLHHARHEHRSASSEGQVLCFIMCWPLTTLQRTK</sequence>
<comment type="caution">
    <text evidence="1">The sequence shown here is derived from an EMBL/GenBank/DDBJ whole genome shotgun (WGS) entry which is preliminary data.</text>
</comment>
<evidence type="ECO:0000313" key="2">
    <source>
        <dbReference type="Proteomes" id="UP001321473"/>
    </source>
</evidence>
<gene>
    <name evidence="1" type="ORF">V5799_006208</name>
</gene>
<proteinExistence type="predicted"/>
<reference evidence="1 2" key="1">
    <citation type="journal article" date="2023" name="Arcadia Sci">
        <title>De novo assembly of a long-read Amblyomma americanum tick genome.</title>
        <authorList>
            <person name="Chou S."/>
            <person name="Poskanzer K.E."/>
            <person name="Rollins M."/>
            <person name="Thuy-Boun P.S."/>
        </authorList>
    </citation>
    <scope>NUCLEOTIDE SEQUENCE [LARGE SCALE GENOMIC DNA]</scope>
    <source>
        <strain evidence="1">F_SG_1</strain>
        <tissue evidence="1">Salivary glands</tissue>
    </source>
</reference>
<name>A0AAQ4DX22_AMBAM</name>
<accession>A0AAQ4DX22</accession>
<keyword evidence="2" id="KW-1185">Reference proteome</keyword>
<evidence type="ECO:0000313" key="1">
    <source>
        <dbReference type="EMBL" id="KAK8767012.1"/>
    </source>
</evidence>
<dbReference type="AlphaFoldDB" id="A0AAQ4DX22"/>
<protein>
    <submittedName>
        <fullName evidence="1">Uncharacterized protein</fullName>
    </submittedName>
</protein>
<dbReference type="EMBL" id="JARKHS020025823">
    <property type="protein sequence ID" value="KAK8767012.1"/>
    <property type="molecule type" value="Genomic_DNA"/>
</dbReference>
<organism evidence="1 2">
    <name type="scientific">Amblyomma americanum</name>
    <name type="common">Lone star tick</name>
    <dbReference type="NCBI Taxonomy" id="6943"/>
    <lineage>
        <taxon>Eukaryota</taxon>
        <taxon>Metazoa</taxon>
        <taxon>Ecdysozoa</taxon>
        <taxon>Arthropoda</taxon>
        <taxon>Chelicerata</taxon>
        <taxon>Arachnida</taxon>
        <taxon>Acari</taxon>
        <taxon>Parasitiformes</taxon>
        <taxon>Ixodida</taxon>
        <taxon>Ixodoidea</taxon>
        <taxon>Ixodidae</taxon>
        <taxon>Amblyomminae</taxon>
        <taxon>Amblyomma</taxon>
    </lineage>
</organism>